<dbReference type="InterPro" id="IPR011712">
    <property type="entry name" value="Sig_transdc_His_kin_sub3_dim/P"/>
</dbReference>
<evidence type="ECO:0000313" key="19">
    <source>
        <dbReference type="Proteomes" id="UP000001702"/>
    </source>
</evidence>
<dbReference type="PANTHER" id="PTHR24421:SF10">
    <property type="entry name" value="NITRATE_NITRITE SENSOR PROTEIN NARQ"/>
    <property type="match status" value="1"/>
</dbReference>
<dbReference type="NCBIfam" id="NF008184">
    <property type="entry name" value="PRK10935.1"/>
    <property type="match status" value="1"/>
</dbReference>
<gene>
    <name evidence="18" type="primary">narQ</name>
    <name evidence="18" type="ordered locus">PANA_2796</name>
</gene>
<dbReference type="InterPro" id="IPR029095">
    <property type="entry name" value="NarX-like_N"/>
</dbReference>
<feature type="domain" description="HAMP" evidence="17">
    <location>
        <begin position="210"/>
        <end position="263"/>
    </location>
</feature>
<dbReference type="Gene3D" id="6.10.340.10">
    <property type="match status" value="1"/>
</dbReference>
<dbReference type="SUPFAM" id="SSF158472">
    <property type="entry name" value="HAMP domain-like"/>
    <property type="match status" value="1"/>
</dbReference>
<evidence type="ECO:0000256" key="6">
    <source>
        <dbReference type="ARBA" id="ARBA00022679"/>
    </source>
</evidence>
<dbReference type="InterPro" id="IPR036890">
    <property type="entry name" value="HATPase_C_sf"/>
</dbReference>
<dbReference type="InterPro" id="IPR050482">
    <property type="entry name" value="Sensor_HK_TwoCompSys"/>
</dbReference>
<reference evidence="18 19" key="1">
    <citation type="journal article" date="2010" name="J. Bacteriol.">
        <title>Genome sequence of Pantoea ananatis LMG20103, the causative agent of Eucalyptus blight and dieback.</title>
        <authorList>
            <person name="De Maayer P."/>
            <person name="Chan W.Y."/>
            <person name="Venter S.N."/>
            <person name="Toth I.K."/>
            <person name="Birch P.R."/>
            <person name="Joubert F."/>
            <person name="Coutinho T.A."/>
        </authorList>
    </citation>
    <scope>NUCLEOTIDE SEQUENCE [LARGE SCALE GENOMIC DNA]</scope>
    <source>
        <strain evidence="18 19">LMG 20103</strain>
    </source>
</reference>
<evidence type="ECO:0000256" key="14">
    <source>
        <dbReference type="PIRNR" id="PIRNR003167"/>
    </source>
</evidence>
<feature type="transmembrane region" description="Helical" evidence="15">
    <location>
        <begin position="185"/>
        <end position="205"/>
    </location>
</feature>
<dbReference type="AlphaFoldDB" id="D4GJZ5"/>
<evidence type="ECO:0000256" key="12">
    <source>
        <dbReference type="ARBA" id="ARBA00023012"/>
    </source>
</evidence>
<evidence type="ECO:0000256" key="3">
    <source>
        <dbReference type="ARBA" id="ARBA00022475"/>
    </source>
</evidence>
<feature type="transmembrane region" description="Helical" evidence="15">
    <location>
        <begin position="51"/>
        <end position="69"/>
    </location>
</feature>
<dbReference type="CDD" id="cd16917">
    <property type="entry name" value="HATPase_UhpB-NarQ-NarX-like"/>
    <property type="match status" value="1"/>
</dbReference>
<sequence>MSKAAERSHFGLFHDRSPGVLCHLFYPSLLLKGLFVVIVKRSVTRSIAQSLTLIVLLALLTTGLALLTLSSSLRDAEAINLAGSLRMQSYRLAWDARLEPRLLVAHLAQFQHTLDAPVLQGLDRPWVPHKVINHYQRLRAGWPELAQHLDADAAEAWQLQMPVYVGEIDRFVLELQRYAELKMRVVAISSLTGLVAIVALALMTIRFTRQQVVKPLNALVTASRYVEKGNFAFPPLHVQQQNELKVLSHTFSSMAAQLHAHYQLLEQRVRDKTRDLTQANRTLSLLYQSSQILARGPLHPALFDSVLASVLAREKLAFIRLEGEQFTFESGQIAPSQAWHQLPLQQGDHPIGTLHWQTTVTTPPAALMQSLAAMLARSVWIWQTQKQQQQMLLIEERATIARELHDSLAQALTYLRIQLTLLRRTVDARDRAAHDIIAEFDLALAEAYRQLRELLATFRLTIEKSDLMAALHAMIAPLQKQSEADIHFTCQPGLEALDAQQQVHVLQIAREALLNAIRHANAQMITLDYQHTDEGEHILSVTDDGIGIGTTEEPQGHYGLTTMTERAERLAGSLQITAQPRGTRVTLRFPSRPALPRE</sequence>
<evidence type="ECO:0000256" key="4">
    <source>
        <dbReference type="ARBA" id="ARBA00022519"/>
    </source>
</evidence>
<dbReference type="STRING" id="706191.PANA_2796"/>
<dbReference type="SMART" id="SM00304">
    <property type="entry name" value="HAMP"/>
    <property type="match status" value="1"/>
</dbReference>
<dbReference type="GO" id="GO:0005524">
    <property type="term" value="F:ATP binding"/>
    <property type="evidence" value="ECO:0007669"/>
    <property type="project" value="UniProtKB-UniRule"/>
</dbReference>
<dbReference type="Pfam" id="PF13675">
    <property type="entry name" value="PilJ"/>
    <property type="match status" value="1"/>
</dbReference>
<dbReference type="EMBL" id="CP001875">
    <property type="protein sequence ID" value="ADD77963.1"/>
    <property type="molecule type" value="Genomic_DNA"/>
</dbReference>
<dbReference type="SMART" id="SM00387">
    <property type="entry name" value="HATPase_c"/>
    <property type="match status" value="1"/>
</dbReference>
<dbReference type="CDD" id="cd22899">
    <property type="entry name" value="NarQ_sensor"/>
    <property type="match status" value="1"/>
</dbReference>
<keyword evidence="6 14" id="KW-0808">Transferase</keyword>
<dbReference type="Gene3D" id="1.20.5.1930">
    <property type="match status" value="1"/>
</dbReference>
<dbReference type="EC" id="2.7.13.3" evidence="14"/>
<comment type="subcellular location">
    <subcellularLocation>
        <location evidence="2">Cell inner membrane</location>
        <topology evidence="2">Multi-pass membrane protein</topology>
    </subcellularLocation>
</comment>
<keyword evidence="13 14" id="KW-0472">Membrane</keyword>
<evidence type="ECO:0000256" key="1">
    <source>
        <dbReference type="ARBA" id="ARBA00000085"/>
    </source>
</evidence>
<dbReference type="GO" id="GO:0005886">
    <property type="term" value="C:plasma membrane"/>
    <property type="evidence" value="ECO:0007669"/>
    <property type="project" value="UniProtKB-SubCell"/>
</dbReference>
<keyword evidence="10 14" id="KW-0067">ATP-binding</keyword>
<evidence type="ECO:0000256" key="13">
    <source>
        <dbReference type="ARBA" id="ARBA00023136"/>
    </source>
</evidence>
<comment type="catalytic activity">
    <reaction evidence="1 14">
        <text>ATP + protein L-histidine = ADP + protein N-phospho-L-histidine.</text>
        <dbReference type="EC" id="2.7.13.3"/>
    </reaction>
</comment>
<keyword evidence="4 14" id="KW-0997">Cell inner membrane</keyword>
<evidence type="ECO:0000259" key="17">
    <source>
        <dbReference type="PROSITE" id="PS50885"/>
    </source>
</evidence>
<dbReference type="GO" id="GO:0046983">
    <property type="term" value="F:protein dimerization activity"/>
    <property type="evidence" value="ECO:0007669"/>
    <property type="project" value="UniProtKB-UniRule"/>
</dbReference>
<dbReference type="SUPFAM" id="SSF55874">
    <property type="entry name" value="ATPase domain of HSP90 chaperone/DNA topoisomerase II/histidine kinase"/>
    <property type="match status" value="1"/>
</dbReference>
<keyword evidence="8 14" id="KW-0547">Nucleotide-binding</keyword>
<dbReference type="PIRSF" id="PIRSF003167">
    <property type="entry name" value="STHK_NarX/NarQ"/>
    <property type="match status" value="1"/>
</dbReference>
<accession>D4GJZ5</accession>
<dbReference type="GO" id="GO:0000155">
    <property type="term" value="F:phosphorelay sensor kinase activity"/>
    <property type="evidence" value="ECO:0007669"/>
    <property type="project" value="UniProtKB-UniRule"/>
</dbReference>
<evidence type="ECO:0000256" key="10">
    <source>
        <dbReference type="ARBA" id="ARBA00022840"/>
    </source>
</evidence>
<protein>
    <recommendedName>
        <fullName evidence="14">Sensor protein</fullName>
        <ecNumber evidence="14">2.7.13.3</ecNumber>
    </recommendedName>
</protein>
<keyword evidence="12 14" id="KW-0902">Two-component regulatory system</keyword>
<keyword evidence="7 15" id="KW-0812">Transmembrane</keyword>
<evidence type="ECO:0000256" key="2">
    <source>
        <dbReference type="ARBA" id="ARBA00004429"/>
    </source>
</evidence>
<dbReference type="Pfam" id="PF02518">
    <property type="entry name" value="HATPase_c"/>
    <property type="match status" value="1"/>
</dbReference>
<dbReference type="PROSITE" id="PS50109">
    <property type="entry name" value="HIS_KIN"/>
    <property type="match status" value="1"/>
</dbReference>
<dbReference type="InterPro" id="IPR016380">
    <property type="entry name" value="Sig_transdc_His_kin_NarX/NarQ"/>
</dbReference>
<dbReference type="PANTHER" id="PTHR24421">
    <property type="entry name" value="NITRATE/NITRITE SENSOR PROTEIN NARX-RELATED"/>
    <property type="match status" value="1"/>
</dbReference>
<dbReference type="InterPro" id="IPR003594">
    <property type="entry name" value="HATPase_dom"/>
</dbReference>
<keyword evidence="19" id="KW-1185">Reference proteome</keyword>
<dbReference type="CDD" id="cd06225">
    <property type="entry name" value="HAMP"/>
    <property type="match status" value="1"/>
</dbReference>
<dbReference type="InterPro" id="IPR005467">
    <property type="entry name" value="His_kinase_dom"/>
</dbReference>
<evidence type="ECO:0000256" key="9">
    <source>
        <dbReference type="ARBA" id="ARBA00022777"/>
    </source>
</evidence>
<evidence type="ECO:0000256" key="5">
    <source>
        <dbReference type="ARBA" id="ARBA00022553"/>
    </source>
</evidence>
<keyword evidence="3 14" id="KW-1003">Cell membrane</keyword>
<dbReference type="Proteomes" id="UP000001702">
    <property type="component" value="Chromosome"/>
</dbReference>
<dbReference type="HOGENOM" id="CLU_000445_20_10_6"/>
<name>D4GJZ5_PANAM</name>
<keyword evidence="5" id="KW-0597">Phosphoprotein</keyword>
<feature type="transmembrane region" description="Helical" evidence="15">
    <location>
        <begin position="20"/>
        <end position="39"/>
    </location>
</feature>
<evidence type="ECO:0000313" key="18">
    <source>
        <dbReference type="EMBL" id="ADD77963.1"/>
    </source>
</evidence>
<evidence type="ECO:0000259" key="16">
    <source>
        <dbReference type="PROSITE" id="PS50109"/>
    </source>
</evidence>
<dbReference type="KEGG" id="pam:PANA_2796"/>
<evidence type="ECO:0000256" key="7">
    <source>
        <dbReference type="ARBA" id="ARBA00022692"/>
    </source>
</evidence>
<proteinExistence type="predicted"/>
<keyword evidence="11 15" id="KW-1133">Transmembrane helix</keyword>
<dbReference type="eggNOG" id="COG3850">
    <property type="taxonomic scope" value="Bacteria"/>
</dbReference>
<dbReference type="Gene3D" id="1.20.120.960">
    <property type="entry name" value="Histidine kinase NarX, sensor domain"/>
    <property type="match status" value="1"/>
</dbReference>
<feature type="domain" description="Histidine kinase" evidence="16">
    <location>
        <begin position="399"/>
        <end position="593"/>
    </location>
</feature>
<dbReference type="PROSITE" id="PS50885">
    <property type="entry name" value="HAMP"/>
    <property type="match status" value="1"/>
</dbReference>
<dbReference type="Pfam" id="PF07730">
    <property type="entry name" value="HisKA_3"/>
    <property type="match status" value="1"/>
</dbReference>
<organism evidence="18 19">
    <name type="scientific">Pantoea ananatis (strain LMG 20103)</name>
    <dbReference type="NCBI Taxonomy" id="706191"/>
    <lineage>
        <taxon>Bacteria</taxon>
        <taxon>Pseudomonadati</taxon>
        <taxon>Pseudomonadota</taxon>
        <taxon>Gammaproteobacteria</taxon>
        <taxon>Enterobacterales</taxon>
        <taxon>Erwiniaceae</taxon>
        <taxon>Pantoea</taxon>
    </lineage>
</organism>
<evidence type="ECO:0000256" key="8">
    <source>
        <dbReference type="ARBA" id="ARBA00022741"/>
    </source>
</evidence>
<dbReference type="Gene3D" id="3.30.565.10">
    <property type="entry name" value="Histidine kinase-like ATPase, C-terminal domain"/>
    <property type="match status" value="1"/>
</dbReference>
<evidence type="ECO:0000256" key="11">
    <source>
        <dbReference type="ARBA" id="ARBA00022989"/>
    </source>
</evidence>
<keyword evidence="9 14" id="KW-0418">Kinase</keyword>
<dbReference type="InterPro" id="IPR042295">
    <property type="entry name" value="NarX-like_N_sf"/>
</dbReference>
<evidence type="ECO:0000256" key="15">
    <source>
        <dbReference type="SAM" id="Phobius"/>
    </source>
</evidence>
<dbReference type="InterPro" id="IPR003660">
    <property type="entry name" value="HAMP_dom"/>
</dbReference>